<dbReference type="InParanoid" id="A0LGP6"/>
<gene>
    <name evidence="2" type="ordered locus">Sfum_0902</name>
</gene>
<dbReference type="KEGG" id="sfu:Sfum_0902"/>
<feature type="region of interest" description="Disordered" evidence="1">
    <location>
        <begin position="171"/>
        <end position="191"/>
    </location>
</feature>
<dbReference type="HOGENOM" id="CLU_1420809_0_0_7"/>
<evidence type="ECO:0000313" key="3">
    <source>
        <dbReference type="Proteomes" id="UP000001784"/>
    </source>
</evidence>
<organism evidence="2 3">
    <name type="scientific">Syntrophobacter fumaroxidans (strain DSM 10017 / MPOB)</name>
    <dbReference type="NCBI Taxonomy" id="335543"/>
    <lineage>
        <taxon>Bacteria</taxon>
        <taxon>Pseudomonadati</taxon>
        <taxon>Thermodesulfobacteriota</taxon>
        <taxon>Syntrophobacteria</taxon>
        <taxon>Syntrophobacterales</taxon>
        <taxon>Syntrophobacteraceae</taxon>
        <taxon>Syntrophobacter</taxon>
    </lineage>
</organism>
<name>A0LGP6_SYNFM</name>
<evidence type="ECO:0000256" key="1">
    <source>
        <dbReference type="SAM" id="MobiDB-lite"/>
    </source>
</evidence>
<sequence>MASGKSTGAQDPFGAAMRPFPALRRPPGIPNGWVNREFVGRNRETGRNRKIAKAGRRSSGMERGITLRGASFERCVHPRFSMPARTGIRLRLRERGAMECRPCNFSSESMASEDYNIILWYRHNTGTPEDSENRESTGLYARRRRHEATAQRHVDRSGTFCGHAVQNSLRTPAARWEQGSRPRASQEDESL</sequence>
<accession>A0LGP6</accession>
<feature type="compositionally biased region" description="Basic and acidic residues" evidence="1">
    <location>
        <begin position="178"/>
        <end position="191"/>
    </location>
</feature>
<protein>
    <submittedName>
        <fullName evidence="2">Uncharacterized protein</fullName>
    </submittedName>
</protein>
<keyword evidence="3" id="KW-1185">Reference proteome</keyword>
<dbReference type="EMBL" id="CP000478">
    <property type="protein sequence ID" value="ABK16598.1"/>
    <property type="molecule type" value="Genomic_DNA"/>
</dbReference>
<dbReference type="AlphaFoldDB" id="A0LGP6"/>
<evidence type="ECO:0000313" key="2">
    <source>
        <dbReference type="EMBL" id="ABK16598.1"/>
    </source>
</evidence>
<proteinExistence type="predicted"/>
<dbReference type="Proteomes" id="UP000001784">
    <property type="component" value="Chromosome"/>
</dbReference>
<reference evidence="2 3" key="1">
    <citation type="submission" date="2006-10" db="EMBL/GenBank/DDBJ databases">
        <title>Complete sequence of Syntrophobacter fumaroxidans MPOB.</title>
        <authorList>
            <consortium name="US DOE Joint Genome Institute"/>
            <person name="Copeland A."/>
            <person name="Lucas S."/>
            <person name="Lapidus A."/>
            <person name="Barry K."/>
            <person name="Detter J.C."/>
            <person name="Glavina del Rio T."/>
            <person name="Hammon N."/>
            <person name="Israni S."/>
            <person name="Pitluck S."/>
            <person name="Goltsman E.G."/>
            <person name="Martinez M."/>
            <person name="Schmutz J."/>
            <person name="Larimer F."/>
            <person name="Land M."/>
            <person name="Hauser L."/>
            <person name="Kyrpides N."/>
            <person name="Kim E."/>
            <person name="Boone D.R."/>
            <person name="Brockman F."/>
            <person name="Culley D."/>
            <person name="Ferry J."/>
            <person name="Gunsalus R."/>
            <person name="McInerney M.J."/>
            <person name="Morrison M."/>
            <person name="Plugge C."/>
            <person name="Rohlin L."/>
            <person name="Scholten J."/>
            <person name="Sieber J."/>
            <person name="Stams A.J.M."/>
            <person name="Worm P."/>
            <person name="Henstra A.M."/>
            <person name="Richardson P."/>
        </authorList>
    </citation>
    <scope>NUCLEOTIDE SEQUENCE [LARGE SCALE GENOMIC DNA]</scope>
    <source>
        <strain evidence="3">DSM 10017 / MPOB</strain>
    </source>
</reference>